<dbReference type="RefSeq" id="WP_132089357.1">
    <property type="nucleotide sequence ID" value="NZ_JANKAQ010000003.1"/>
</dbReference>
<gene>
    <name evidence="1" type="ORF">EV212_10317</name>
</gene>
<evidence type="ECO:0000313" key="2">
    <source>
        <dbReference type="Proteomes" id="UP000295711"/>
    </source>
</evidence>
<evidence type="ECO:0000313" key="1">
    <source>
        <dbReference type="EMBL" id="TCO85296.1"/>
    </source>
</evidence>
<dbReference type="AlphaFoldDB" id="A0A4R2LC60"/>
<proteinExistence type="predicted"/>
<accession>A0A4R2LC60</accession>
<sequence>MKKIILFLRYPLTNKVGEAVIVPVESLQENLWEVCKKAYPDGKYFSFDRYYGRTELTSLGRMFPYILRDDVYVWNVPYSDLSIQEFLDTHGLTEQDMIEVEVDNVGSAGEMLLRLYQEWVSFAEIAGLVVDQIGRGMTVYSVLKWLYCSFGKKKESKPKVREFYQFLVSRNRWNVKVLAKRLSTDETFLKAMLEAVGFEDRGGGDYTFSREKNEKFGELCSAYMNSWSNNHGGEINCCGVNEEVFIINRNMLYLRILCSEIQANRIWAEAKKKLQELICQNSEYLFVAGDETTVCLKEQFPDGFGYEEESWLWGALHSLNTYLDGKIWPLEELLEREI</sequence>
<dbReference type="Proteomes" id="UP000295711">
    <property type="component" value="Unassembled WGS sequence"/>
</dbReference>
<name>A0A4R2LC60_9FIRM</name>
<protein>
    <submittedName>
        <fullName evidence="1">Uncharacterized protein</fullName>
    </submittedName>
</protein>
<keyword evidence="2" id="KW-1185">Reference proteome</keyword>
<dbReference type="EMBL" id="SLXA01000003">
    <property type="protein sequence ID" value="TCO85296.1"/>
    <property type="molecule type" value="Genomic_DNA"/>
</dbReference>
<reference evidence="1 2" key="1">
    <citation type="submission" date="2019-03" db="EMBL/GenBank/DDBJ databases">
        <title>Genomic Encyclopedia of Type Strains, Phase IV (KMG-IV): sequencing the most valuable type-strain genomes for metagenomic binning, comparative biology and taxonomic classification.</title>
        <authorList>
            <person name="Goeker M."/>
        </authorList>
    </citation>
    <scope>NUCLEOTIDE SEQUENCE [LARGE SCALE GENOMIC DNA]</scope>
    <source>
        <strain evidence="1 2">DSM 28559</strain>
    </source>
</reference>
<comment type="caution">
    <text evidence="1">The sequence shown here is derived from an EMBL/GenBank/DDBJ whole genome shotgun (WGS) entry which is preliminary data.</text>
</comment>
<organism evidence="1 2">
    <name type="scientific">Frisingicoccus caecimuris</name>
    <dbReference type="NCBI Taxonomy" id="1796636"/>
    <lineage>
        <taxon>Bacteria</taxon>
        <taxon>Bacillati</taxon>
        <taxon>Bacillota</taxon>
        <taxon>Clostridia</taxon>
        <taxon>Lachnospirales</taxon>
        <taxon>Lachnospiraceae</taxon>
        <taxon>Frisingicoccus</taxon>
    </lineage>
</organism>